<protein>
    <recommendedName>
        <fullName evidence="3">Tetrahaem cytochrome domain-containing protein</fullName>
    </recommendedName>
</protein>
<dbReference type="InterPro" id="IPR036280">
    <property type="entry name" value="Multihaem_cyt_sf"/>
</dbReference>
<proteinExistence type="predicted"/>
<gene>
    <name evidence="1" type="ORF">DAMNIGENAA_21800</name>
</gene>
<dbReference type="Proteomes" id="UP001144372">
    <property type="component" value="Unassembled WGS sequence"/>
</dbReference>
<sequence length="355" mass="38912">MKKKLLAGLIFGSMIAMVALGLAVIGSAQGTKKEDCFYSSSLHATARGMAYWYDKANGGLETITGIPYAEAGCNKCHVASCDACHKVEVKGKPTYSVATAKDQEKCLGCHAREAHMIMRIDKESNTPDVHVANGMGCMDCHTAREIHGDGMEYKSMKEPGAMDVTCEQCHESGPESISHTVHGNRLDCKACHVRHVVSCNSCHFETMMKENKRVALPVSGWKFLMNYNGKVTSANMQSFVAPGNKTFLIFAPQFSHSVMKEGTKCEECHATEIVQKTLKGGIDLSWLEGGKELNLKGVIPVVKGVQYRCVYQNYENGTWTPISNPADPKIQYVGFGSPLTEEQLKKMGKPQKSEK</sequence>
<reference evidence="1" key="1">
    <citation type="submission" date="2022-12" db="EMBL/GenBank/DDBJ databases">
        <title>Reference genome sequencing for broad-spectrum identification of bacterial and archaeal isolates by mass spectrometry.</title>
        <authorList>
            <person name="Sekiguchi Y."/>
            <person name="Tourlousse D.M."/>
        </authorList>
    </citation>
    <scope>NUCLEOTIDE SEQUENCE</scope>
    <source>
        <strain evidence="1">ASRB1</strain>
    </source>
</reference>
<dbReference type="SUPFAM" id="SSF48695">
    <property type="entry name" value="Multiheme cytochromes"/>
    <property type="match status" value="1"/>
</dbReference>
<comment type="caution">
    <text evidence="1">The sequence shown here is derived from an EMBL/GenBank/DDBJ whole genome shotgun (WGS) entry which is preliminary data.</text>
</comment>
<name>A0A9W6D225_9BACT</name>
<dbReference type="EMBL" id="BSDR01000001">
    <property type="protein sequence ID" value="GLI34747.1"/>
    <property type="molecule type" value="Genomic_DNA"/>
</dbReference>
<dbReference type="AlphaFoldDB" id="A0A9W6D225"/>
<evidence type="ECO:0000313" key="2">
    <source>
        <dbReference type="Proteomes" id="UP001144372"/>
    </source>
</evidence>
<evidence type="ECO:0000313" key="1">
    <source>
        <dbReference type="EMBL" id="GLI34747.1"/>
    </source>
</evidence>
<accession>A0A9W6D225</accession>
<evidence type="ECO:0008006" key="3">
    <source>
        <dbReference type="Google" id="ProtNLM"/>
    </source>
</evidence>
<keyword evidence="2" id="KW-1185">Reference proteome</keyword>
<dbReference type="RefSeq" id="WP_281794154.1">
    <property type="nucleotide sequence ID" value="NZ_BSDR01000001.1"/>
</dbReference>
<organism evidence="1 2">
    <name type="scientific">Desulforhabdus amnigena</name>
    <dbReference type="NCBI Taxonomy" id="40218"/>
    <lineage>
        <taxon>Bacteria</taxon>
        <taxon>Pseudomonadati</taxon>
        <taxon>Thermodesulfobacteriota</taxon>
        <taxon>Syntrophobacteria</taxon>
        <taxon>Syntrophobacterales</taxon>
        <taxon>Syntrophobacteraceae</taxon>
        <taxon>Desulforhabdus</taxon>
    </lineage>
</organism>